<evidence type="ECO:0000313" key="2">
    <source>
        <dbReference type="EMBL" id="MBW97517.1"/>
    </source>
</evidence>
<dbReference type="EMBL" id="GGEC01017034">
    <property type="protein sequence ID" value="MBW97517.1"/>
    <property type="molecule type" value="Transcribed_RNA"/>
</dbReference>
<sequence>MFRTKLNFDGTVNKLKAKLVVQGYNQQFGVDFSEILALVTRLDIIKLFIALAAQKNKIVYQLDVKSDF</sequence>
<dbReference type="InterPro" id="IPR013103">
    <property type="entry name" value="RVT_2"/>
</dbReference>
<dbReference type="Pfam" id="PF07727">
    <property type="entry name" value="RVT_2"/>
    <property type="match status" value="1"/>
</dbReference>
<protein>
    <recommendedName>
        <fullName evidence="1">Reverse transcriptase Ty1/copia-type domain-containing protein</fullName>
    </recommendedName>
</protein>
<evidence type="ECO:0000259" key="1">
    <source>
        <dbReference type="Pfam" id="PF07727"/>
    </source>
</evidence>
<name>A0A2P2JVL8_RHIMU</name>
<organism evidence="2">
    <name type="scientific">Rhizophora mucronata</name>
    <name type="common">Asiatic mangrove</name>
    <dbReference type="NCBI Taxonomy" id="61149"/>
    <lineage>
        <taxon>Eukaryota</taxon>
        <taxon>Viridiplantae</taxon>
        <taxon>Streptophyta</taxon>
        <taxon>Embryophyta</taxon>
        <taxon>Tracheophyta</taxon>
        <taxon>Spermatophyta</taxon>
        <taxon>Magnoliopsida</taxon>
        <taxon>eudicotyledons</taxon>
        <taxon>Gunneridae</taxon>
        <taxon>Pentapetalae</taxon>
        <taxon>rosids</taxon>
        <taxon>fabids</taxon>
        <taxon>Malpighiales</taxon>
        <taxon>Rhizophoraceae</taxon>
        <taxon>Rhizophora</taxon>
    </lineage>
</organism>
<reference evidence="2" key="1">
    <citation type="submission" date="2018-02" db="EMBL/GenBank/DDBJ databases">
        <title>Rhizophora mucronata_Transcriptome.</title>
        <authorList>
            <person name="Meera S.P."/>
            <person name="Sreeshan A."/>
            <person name="Augustine A."/>
        </authorList>
    </citation>
    <scope>NUCLEOTIDE SEQUENCE</scope>
    <source>
        <tissue evidence="2">Leaf</tissue>
    </source>
</reference>
<proteinExistence type="predicted"/>
<dbReference type="AlphaFoldDB" id="A0A2P2JVL8"/>
<accession>A0A2P2JVL8</accession>
<feature type="domain" description="Reverse transcriptase Ty1/copia-type" evidence="1">
    <location>
        <begin position="4"/>
        <end position="68"/>
    </location>
</feature>